<evidence type="ECO:0000313" key="3">
    <source>
        <dbReference type="Proteomes" id="UP001189122"/>
    </source>
</evidence>
<dbReference type="EMBL" id="LR743591">
    <property type="protein sequence ID" value="CAA2618806.1"/>
    <property type="molecule type" value="Genomic_DNA"/>
</dbReference>
<gene>
    <name evidence="2" type="ORF">SI7747_04004973</name>
</gene>
<dbReference type="AlphaFoldDB" id="A0A7I8IM63"/>
<dbReference type="EMBL" id="CACRZD030000004">
    <property type="protein sequence ID" value="CAA6658528.1"/>
    <property type="molecule type" value="Genomic_DNA"/>
</dbReference>
<keyword evidence="3" id="KW-1185">Reference proteome</keyword>
<accession>A0A7I8IM63</accession>
<protein>
    <submittedName>
        <fullName evidence="2">Uncharacterized protein</fullName>
    </submittedName>
</protein>
<evidence type="ECO:0000313" key="2">
    <source>
        <dbReference type="EMBL" id="CAA2618806.1"/>
    </source>
</evidence>
<keyword evidence="1" id="KW-0812">Transmembrane</keyword>
<proteinExistence type="predicted"/>
<dbReference type="Proteomes" id="UP001189122">
    <property type="component" value="Unassembled WGS sequence"/>
</dbReference>
<organism evidence="2">
    <name type="scientific">Spirodela intermedia</name>
    <name type="common">Intermediate duckweed</name>
    <dbReference type="NCBI Taxonomy" id="51605"/>
    <lineage>
        <taxon>Eukaryota</taxon>
        <taxon>Viridiplantae</taxon>
        <taxon>Streptophyta</taxon>
        <taxon>Embryophyta</taxon>
        <taxon>Tracheophyta</taxon>
        <taxon>Spermatophyta</taxon>
        <taxon>Magnoliopsida</taxon>
        <taxon>Liliopsida</taxon>
        <taxon>Araceae</taxon>
        <taxon>Lemnoideae</taxon>
        <taxon>Spirodela</taxon>
    </lineage>
</organism>
<evidence type="ECO:0000256" key="1">
    <source>
        <dbReference type="SAM" id="Phobius"/>
    </source>
</evidence>
<feature type="transmembrane region" description="Helical" evidence="1">
    <location>
        <begin position="12"/>
        <end position="31"/>
    </location>
</feature>
<name>A0A7I8IM63_SPIIN</name>
<keyword evidence="1" id="KW-0472">Membrane</keyword>
<keyword evidence="1" id="KW-1133">Transmembrane helix</keyword>
<reference evidence="2 3" key="1">
    <citation type="submission" date="2019-12" db="EMBL/GenBank/DDBJ databases">
        <authorList>
            <person name="Scholz U."/>
            <person name="Mascher M."/>
            <person name="Fiebig A."/>
        </authorList>
    </citation>
    <scope>NUCLEOTIDE SEQUENCE</scope>
</reference>
<sequence>MLWIWGRFYPSCFFVFFFILSVCLSSSISILEPRF</sequence>